<evidence type="ECO:0000313" key="8">
    <source>
        <dbReference type="Proteomes" id="UP000605992"/>
    </source>
</evidence>
<dbReference type="PROSITE" id="PS51257">
    <property type="entry name" value="PROKAR_LIPOPROTEIN"/>
    <property type="match status" value="1"/>
</dbReference>
<sequence>MRRPSRLLLVSCAFLTACSPGMFSGQVERSGQPDRVPLKAARTSPAGSPSPSSAAKELDLVSLPTGLTAGTDSPLYTAPKAKAHCDVPSIKSGSFTSMKKYMTAVSACLDRIWTSEFRAAKIYYSPPERKFIQRRVRDPKCGMMPAKGADGTYCGGTKTYYVLAARTALRPDAAPWASEVVAHEYGHHVQHMINILDYEESAAGVAPKSDADVLSRRVELQAECFAGVAISGMGGEMPSWWDYRSLYTGYALDGAWVRDHGKLSTQMRWLGRGYRSGKPEACDTWSVSKRDVT</sequence>
<feature type="chain" id="PRO_5039489238" description="Metalloprotease" evidence="6">
    <location>
        <begin position="25"/>
        <end position="293"/>
    </location>
</feature>
<name>A0A8J3Y1B2_9ACTN</name>
<evidence type="ECO:0000256" key="2">
    <source>
        <dbReference type="ARBA" id="ARBA00022692"/>
    </source>
</evidence>
<keyword evidence="8" id="KW-1185">Reference proteome</keyword>
<gene>
    <name evidence="7" type="ORF">Pth03_74360</name>
</gene>
<comment type="subcellular location">
    <subcellularLocation>
        <location evidence="1">Membrane</location>
        <topology evidence="1">Single-pass membrane protein</topology>
    </subcellularLocation>
</comment>
<keyword evidence="6" id="KW-0732">Signal</keyword>
<feature type="signal peptide" evidence="6">
    <location>
        <begin position="1"/>
        <end position="24"/>
    </location>
</feature>
<comment type="caution">
    <text evidence="7">The sequence shown here is derived from an EMBL/GenBank/DDBJ whole genome shotgun (WGS) entry which is preliminary data.</text>
</comment>
<evidence type="ECO:0008006" key="9">
    <source>
        <dbReference type="Google" id="ProtNLM"/>
    </source>
</evidence>
<evidence type="ECO:0000256" key="1">
    <source>
        <dbReference type="ARBA" id="ARBA00004167"/>
    </source>
</evidence>
<feature type="compositionally biased region" description="Low complexity" evidence="5">
    <location>
        <begin position="40"/>
        <end position="55"/>
    </location>
</feature>
<reference evidence="7" key="1">
    <citation type="submission" date="2021-01" db="EMBL/GenBank/DDBJ databases">
        <title>Whole genome shotgun sequence of Planotetraspora thailandica NBRC 104271.</title>
        <authorList>
            <person name="Komaki H."/>
            <person name="Tamura T."/>
        </authorList>
    </citation>
    <scope>NUCLEOTIDE SEQUENCE</scope>
    <source>
        <strain evidence="7">NBRC 104271</strain>
    </source>
</reference>
<evidence type="ECO:0000256" key="6">
    <source>
        <dbReference type="SAM" id="SignalP"/>
    </source>
</evidence>
<keyword evidence="4" id="KW-0472">Membrane</keyword>
<feature type="region of interest" description="Disordered" evidence="5">
    <location>
        <begin position="26"/>
        <end position="57"/>
    </location>
</feature>
<dbReference type="EMBL" id="BOOR01000076">
    <property type="protein sequence ID" value="GII59047.1"/>
    <property type="molecule type" value="Genomic_DNA"/>
</dbReference>
<evidence type="ECO:0000256" key="4">
    <source>
        <dbReference type="ARBA" id="ARBA00023136"/>
    </source>
</evidence>
<evidence type="ECO:0000256" key="3">
    <source>
        <dbReference type="ARBA" id="ARBA00022989"/>
    </source>
</evidence>
<keyword evidence="2" id="KW-0812">Transmembrane</keyword>
<accession>A0A8J3Y1B2</accession>
<dbReference type="AlphaFoldDB" id="A0A8J3Y1B2"/>
<dbReference type="Proteomes" id="UP000605992">
    <property type="component" value="Unassembled WGS sequence"/>
</dbReference>
<dbReference type="Pfam" id="PF04228">
    <property type="entry name" value="Zn_peptidase"/>
    <property type="match status" value="1"/>
</dbReference>
<protein>
    <recommendedName>
        <fullName evidence="9">Metalloprotease</fullName>
    </recommendedName>
</protein>
<dbReference type="PANTHER" id="PTHR30168">
    <property type="entry name" value="PUTATIVE MEMBRANE PROTEIN YPFJ"/>
    <property type="match status" value="1"/>
</dbReference>
<dbReference type="InterPro" id="IPR007343">
    <property type="entry name" value="Uncharacterised_pept_Zn_put"/>
</dbReference>
<organism evidence="7 8">
    <name type="scientific">Planotetraspora thailandica</name>
    <dbReference type="NCBI Taxonomy" id="487172"/>
    <lineage>
        <taxon>Bacteria</taxon>
        <taxon>Bacillati</taxon>
        <taxon>Actinomycetota</taxon>
        <taxon>Actinomycetes</taxon>
        <taxon>Streptosporangiales</taxon>
        <taxon>Streptosporangiaceae</taxon>
        <taxon>Planotetraspora</taxon>
    </lineage>
</organism>
<proteinExistence type="predicted"/>
<evidence type="ECO:0000256" key="5">
    <source>
        <dbReference type="SAM" id="MobiDB-lite"/>
    </source>
</evidence>
<keyword evidence="3" id="KW-1133">Transmembrane helix</keyword>
<dbReference type="RefSeq" id="WP_203949123.1">
    <property type="nucleotide sequence ID" value="NZ_BOOR01000076.1"/>
</dbReference>
<dbReference type="GO" id="GO:0016020">
    <property type="term" value="C:membrane"/>
    <property type="evidence" value="ECO:0007669"/>
    <property type="project" value="UniProtKB-SubCell"/>
</dbReference>
<dbReference type="PANTHER" id="PTHR30168:SF0">
    <property type="entry name" value="INNER MEMBRANE PROTEIN"/>
    <property type="match status" value="1"/>
</dbReference>
<evidence type="ECO:0000313" key="7">
    <source>
        <dbReference type="EMBL" id="GII59047.1"/>
    </source>
</evidence>